<evidence type="ECO:0000313" key="3">
    <source>
        <dbReference type="Proteomes" id="UP000265515"/>
    </source>
</evidence>
<dbReference type="InterPro" id="IPR013785">
    <property type="entry name" value="Aldolase_TIM"/>
</dbReference>
<evidence type="ECO:0000313" key="2">
    <source>
        <dbReference type="EMBL" id="GBG84338.1"/>
    </source>
</evidence>
<dbReference type="PANTHER" id="PTHR35273:SF2">
    <property type="entry name" value="ALPHA-GALACTOSIDASE"/>
    <property type="match status" value="1"/>
</dbReference>
<dbReference type="STRING" id="69332.A0A388LPS9"/>
<dbReference type="OrthoDB" id="2108802at2759"/>
<protein>
    <recommendedName>
        <fullName evidence="1">Glycoside-hydrolase family GH114 TIM-barrel domain-containing protein</fullName>
    </recommendedName>
</protein>
<dbReference type="Gene3D" id="3.20.20.70">
    <property type="entry name" value="Aldolase class I"/>
    <property type="match status" value="1"/>
</dbReference>
<reference evidence="2 3" key="1">
    <citation type="journal article" date="2018" name="Cell">
        <title>The Chara Genome: Secondary Complexity and Implications for Plant Terrestrialization.</title>
        <authorList>
            <person name="Nishiyama T."/>
            <person name="Sakayama H."/>
            <person name="Vries J.D."/>
            <person name="Buschmann H."/>
            <person name="Saint-Marcoux D."/>
            <person name="Ullrich K.K."/>
            <person name="Haas F.B."/>
            <person name="Vanderstraeten L."/>
            <person name="Becker D."/>
            <person name="Lang D."/>
            <person name="Vosolsobe S."/>
            <person name="Rombauts S."/>
            <person name="Wilhelmsson P.K.I."/>
            <person name="Janitza P."/>
            <person name="Kern R."/>
            <person name="Heyl A."/>
            <person name="Rumpler F."/>
            <person name="Villalobos L.I.A.C."/>
            <person name="Clay J.M."/>
            <person name="Skokan R."/>
            <person name="Toyoda A."/>
            <person name="Suzuki Y."/>
            <person name="Kagoshima H."/>
            <person name="Schijlen E."/>
            <person name="Tajeshwar N."/>
            <person name="Catarino B."/>
            <person name="Hetherington A.J."/>
            <person name="Saltykova A."/>
            <person name="Bonnot C."/>
            <person name="Breuninger H."/>
            <person name="Symeonidi A."/>
            <person name="Radhakrishnan G.V."/>
            <person name="Van Nieuwerburgh F."/>
            <person name="Deforce D."/>
            <person name="Chang C."/>
            <person name="Karol K.G."/>
            <person name="Hedrich R."/>
            <person name="Ulvskov P."/>
            <person name="Glockner G."/>
            <person name="Delwiche C.F."/>
            <person name="Petrasek J."/>
            <person name="Van de Peer Y."/>
            <person name="Friml J."/>
            <person name="Beilby M."/>
            <person name="Dolan L."/>
            <person name="Kohara Y."/>
            <person name="Sugano S."/>
            <person name="Fujiyama A."/>
            <person name="Delaux P.-M."/>
            <person name="Quint M."/>
            <person name="TheiBen G."/>
            <person name="Hagemann M."/>
            <person name="Harholt J."/>
            <person name="Dunand C."/>
            <person name="Zachgo S."/>
            <person name="Langdale J."/>
            <person name="Maumus F."/>
            <person name="Straeten D.V.D."/>
            <person name="Gould S.B."/>
            <person name="Rensing S.A."/>
        </authorList>
    </citation>
    <scope>NUCLEOTIDE SEQUENCE [LARGE SCALE GENOMIC DNA]</scope>
    <source>
        <strain evidence="2 3">S276</strain>
    </source>
</reference>
<dbReference type="InterPro" id="IPR017853">
    <property type="entry name" value="GH"/>
</dbReference>
<accession>A0A388LPS9</accession>
<sequence length="295" mass="33048">MAAVINIYERIRSFRCFVVTCSYVVVLLTTCASRARASPTTTRATAGGCGSPNAARNLFCPKPGLKWQIQFVGRLQVSAGIPMYDIDLFDTPKTTIASLKKSKHFVVCYFSAGTREDWRPDANKFPAKTVGKPLPDWDGERWLDIRSTLVRQVLAARLDLAVRKGCHAVDPDNVDAFTNDSGFQLTAADQLDFNRWIARSAHSRGLSVGLKNDLRQVAALVNDFDFAINEQCNAYTECYYLDPFIKKGKAVFNIEYVERTSQAAQLAKRICPTMTKKKFSTIIKSNDLNAWRYSC</sequence>
<dbReference type="InterPro" id="IPR004352">
    <property type="entry name" value="GH114_TIM-barrel"/>
</dbReference>
<keyword evidence="3" id="KW-1185">Reference proteome</keyword>
<dbReference type="OMA" id="EYSECET"/>
<dbReference type="PANTHER" id="PTHR35273">
    <property type="entry name" value="ALPHA-1,4 POLYGALACTOSAMINIDASE, PUTATIVE (AFU_ORTHOLOGUE AFUA_3G07890)-RELATED"/>
    <property type="match status" value="1"/>
</dbReference>
<dbReference type="Proteomes" id="UP000265515">
    <property type="component" value="Unassembled WGS sequence"/>
</dbReference>
<evidence type="ECO:0000259" key="1">
    <source>
        <dbReference type="Pfam" id="PF03537"/>
    </source>
</evidence>
<feature type="domain" description="Glycoside-hydrolase family GH114 TIM-barrel" evidence="1">
    <location>
        <begin position="66"/>
        <end position="291"/>
    </location>
</feature>
<proteinExistence type="predicted"/>
<dbReference type="SUPFAM" id="SSF51445">
    <property type="entry name" value="(Trans)glycosidases"/>
    <property type="match status" value="1"/>
</dbReference>
<dbReference type="AlphaFoldDB" id="A0A388LPS9"/>
<dbReference type="EMBL" id="BFEA01000472">
    <property type="protein sequence ID" value="GBG84338.1"/>
    <property type="molecule type" value="Genomic_DNA"/>
</dbReference>
<dbReference type="Gramene" id="GBG84338">
    <property type="protein sequence ID" value="GBG84338"/>
    <property type="gene ID" value="CBR_g38309"/>
</dbReference>
<dbReference type="Pfam" id="PF03537">
    <property type="entry name" value="Glyco_hydro_114"/>
    <property type="match status" value="1"/>
</dbReference>
<gene>
    <name evidence="2" type="ORF">CBR_g38309</name>
</gene>
<name>A0A388LPS9_CHABU</name>
<organism evidence="2 3">
    <name type="scientific">Chara braunii</name>
    <name type="common">Braun's stonewort</name>
    <dbReference type="NCBI Taxonomy" id="69332"/>
    <lineage>
        <taxon>Eukaryota</taxon>
        <taxon>Viridiplantae</taxon>
        <taxon>Streptophyta</taxon>
        <taxon>Charophyceae</taxon>
        <taxon>Charales</taxon>
        <taxon>Characeae</taxon>
        <taxon>Chara</taxon>
    </lineage>
</organism>
<comment type="caution">
    <text evidence="2">The sequence shown here is derived from an EMBL/GenBank/DDBJ whole genome shotgun (WGS) entry which is preliminary data.</text>
</comment>